<evidence type="ECO:0000313" key="2">
    <source>
        <dbReference type="Proteomes" id="UP000007800"/>
    </source>
</evidence>
<protein>
    <submittedName>
        <fullName evidence="1">Uncharacterized protein</fullName>
    </submittedName>
</protein>
<evidence type="ECO:0000313" key="1">
    <source>
        <dbReference type="EMBL" id="EER14232.1"/>
    </source>
</evidence>
<name>C5KMS4_PERM5</name>
<accession>C5KMS4</accession>
<dbReference type="EMBL" id="GG674496">
    <property type="protein sequence ID" value="EER14232.1"/>
    <property type="molecule type" value="Genomic_DNA"/>
</dbReference>
<dbReference type="AlphaFoldDB" id="C5KMS4"/>
<gene>
    <name evidence="1" type="ORF">Pmar_PMAR029298</name>
</gene>
<reference evidence="1 2" key="1">
    <citation type="submission" date="2008-07" db="EMBL/GenBank/DDBJ databases">
        <authorList>
            <person name="El-Sayed N."/>
            <person name="Caler E."/>
            <person name="Inman J."/>
            <person name="Amedeo P."/>
            <person name="Hass B."/>
            <person name="Wortman J."/>
        </authorList>
    </citation>
    <scope>NUCLEOTIDE SEQUENCE [LARGE SCALE GENOMIC DNA]</scope>
    <source>
        <strain evidence="2">ATCC 50983 / TXsc</strain>
    </source>
</reference>
<dbReference type="InParanoid" id="C5KMS4"/>
<dbReference type="GeneID" id="9060269"/>
<sequence>MMSTSIMRAHLGSMMSTHTAADSPLYKHIYLTANIDIDSAVVQYRRVRILSLIHTVTTHPNKLPEVINALARLLEGECGDALIECHEQLVLDAVMSLWVHHWGPYIKGQHTEGGTLRVVKSEKTSHQESNMIMLVKLVQLLCAFPHRYATTASVVAEICLKIDKEEHARQGPAAAAARKCYSALRSGFDIITAWRAKAGSSSSTKLDFMNREVEENGEDVMKTGCP</sequence>
<dbReference type="Proteomes" id="UP000007800">
    <property type="component" value="Unassembled WGS sequence"/>
</dbReference>
<dbReference type="RefSeq" id="XP_002782437.1">
    <property type="nucleotide sequence ID" value="XM_002782391.1"/>
</dbReference>
<organism evidence="2">
    <name type="scientific">Perkinsus marinus (strain ATCC 50983 / TXsc)</name>
    <dbReference type="NCBI Taxonomy" id="423536"/>
    <lineage>
        <taxon>Eukaryota</taxon>
        <taxon>Sar</taxon>
        <taxon>Alveolata</taxon>
        <taxon>Perkinsozoa</taxon>
        <taxon>Perkinsea</taxon>
        <taxon>Perkinsida</taxon>
        <taxon>Perkinsidae</taxon>
        <taxon>Perkinsus</taxon>
    </lineage>
</organism>
<proteinExistence type="predicted"/>
<keyword evidence="2" id="KW-1185">Reference proteome</keyword>